<proteinExistence type="inferred from homology"/>
<name>A0A1G2BIT0_9BACT</name>
<dbReference type="EMBL" id="MHKL01000028">
    <property type="protein sequence ID" value="OGY89064.1"/>
    <property type="molecule type" value="Genomic_DNA"/>
</dbReference>
<comment type="similarity">
    <text evidence="1">Belongs to the IF-3 family.</text>
</comment>
<dbReference type="GO" id="GO:0043022">
    <property type="term" value="F:ribosome binding"/>
    <property type="evidence" value="ECO:0007669"/>
    <property type="project" value="TreeGrafter"/>
</dbReference>
<dbReference type="Pfam" id="PF05198">
    <property type="entry name" value="IF3_N"/>
    <property type="match status" value="1"/>
</dbReference>
<evidence type="ECO:0000256" key="1">
    <source>
        <dbReference type="ARBA" id="ARBA00005439"/>
    </source>
</evidence>
<dbReference type="GO" id="GO:0003743">
    <property type="term" value="F:translation initiation factor activity"/>
    <property type="evidence" value="ECO:0007669"/>
    <property type="project" value="UniProtKB-UniRule"/>
</dbReference>
<evidence type="ECO:0000259" key="5">
    <source>
        <dbReference type="Pfam" id="PF00707"/>
    </source>
</evidence>
<dbReference type="Proteomes" id="UP000178849">
    <property type="component" value="Unassembled WGS sequence"/>
</dbReference>
<evidence type="ECO:0000313" key="8">
    <source>
        <dbReference type="Proteomes" id="UP000178849"/>
    </source>
</evidence>
<dbReference type="Gene3D" id="3.30.110.10">
    <property type="entry name" value="Translation initiation factor 3 (IF-3), C-terminal domain"/>
    <property type="match status" value="1"/>
</dbReference>
<dbReference type="GO" id="GO:0005737">
    <property type="term" value="C:cytoplasm"/>
    <property type="evidence" value="ECO:0007669"/>
    <property type="project" value="UniProtKB-ARBA"/>
</dbReference>
<sequence length="185" mass="21388">MLRTKGRRKFFTTSSKNLYRVNERIRVPEVLVIDETGQKVGVMKTSEALALALEKEMDLVEVFPKAAPPVVKIIDFGQFQYQQNRKLQEQKAKTKKIEIKGLRISYKMGRHDLEFRKDQAIKFLKKGDKVRVEMILRGRERQFTKEAVVKINEFIKTISPEAELIIEQPLKKQGGQLTTLLAAKS</sequence>
<dbReference type="InterPro" id="IPR036787">
    <property type="entry name" value="T_IF-3_N_sf"/>
</dbReference>
<dbReference type="NCBIfam" id="TIGR00168">
    <property type="entry name" value="infC"/>
    <property type="match status" value="1"/>
</dbReference>
<comment type="caution">
    <text evidence="7">The sequence shown here is derived from an EMBL/GenBank/DDBJ whole genome shotgun (WGS) entry which is preliminary data.</text>
</comment>
<dbReference type="GO" id="GO:0032790">
    <property type="term" value="P:ribosome disassembly"/>
    <property type="evidence" value="ECO:0007669"/>
    <property type="project" value="TreeGrafter"/>
</dbReference>
<dbReference type="PANTHER" id="PTHR10938:SF0">
    <property type="entry name" value="TRANSLATION INITIATION FACTOR IF-3, MITOCHONDRIAL"/>
    <property type="match status" value="1"/>
</dbReference>
<dbReference type="InterPro" id="IPR036788">
    <property type="entry name" value="T_IF-3_C_sf"/>
</dbReference>
<keyword evidence="3" id="KW-0648">Protein biosynthesis</keyword>
<dbReference type="InterPro" id="IPR019815">
    <property type="entry name" value="Translation_initiation_fac_3_C"/>
</dbReference>
<evidence type="ECO:0000313" key="7">
    <source>
        <dbReference type="EMBL" id="OGY89064.1"/>
    </source>
</evidence>
<dbReference type="Pfam" id="PF00707">
    <property type="entry name" value="IF3_C"/>
    <property type="match status" value="1"/>
</dbReference>
<dbReference type="PANTHER" id="PTHR10938">
    <property type="entry name" value="TRANSLATION INITIATION FACTOR IF-3"/>
    <property type="match status" value="1"/>
</dbReference>
<organism evidence="7 8">
    <name type="scientific">Candidatus Komeilibacteria bacterium RIFCSPLOWO2_01_FULL_45_10</name>
    <dbReference type="NCBI Taxonomy" id="1798550"/>
    <lineage>
        <taxon>Bacteria</taxon>
        <taxon>Candidatus Komeiliibacteriota</taxon>
    </lineage>
</organism>
<reference evidence="7 8" key="1">
    <citation type="journal article" date="2016" name="Nat. Commun.">
        <title>Thousands of microbial genomes shed light on interconnected biogeochemical processes in an aquifer system.</title>
        <authorList>
            <person name="Anantharaman K."/>
            <person name="Brown C.T."/>
            <person name="Hug L.A."/>
            <person name="Sharon I."/>
            <person name="Castelle C.J."/>
            <person name="Probst A.J."/>
            <person name="Thomas B.C."/>
            <person name="Singh A."/>
            <person name="Wilkins M.J."/>
            <person name="Karaoz U."/>
            <person name="Brodie E.L."/>
            <person name="Williams K.H."/>
            <person name="Hubbard S.S."/>
            <person name="Banfield J.F."/>
        </authorList>
    </citation>
    <scope>NUCLEOTIDE SEQUENCE [LARGE SCALE GENOMIC DNA]</scope>
</reference>
<evidence type="ECO:0000256" key="2">
    <source>
        <dbReference type="ARBA" id="ARBA00022540"/>
    </source>
</evidence>
<dbReference type="AlphaFoldDB" id="A0A1G2BIT0"/>
<keyword evidence="2 7" id="KW-0396">Initiation factor</keyword>
<dbReference type="Gene3D" id="3.10.20.80">
    <property type="entry name" value="Translation initiation factor 3 (IF-3), N-terminal domain"/>
    <property type="match status" value="1"/>
</dbReference>
<dbReference type="SUPFAM" id="SSF55200">
    <property type="entry name" value="Translation initiation factor IF3, C-terminal domain"/>
    <property type="match status" value="1"/>
</dbReference>
<evidence type="ECO:0000256" key="3">
    <source>
        <dbReference type="ARBA" id="ARBA00022917"/>
    </source>
</evidence>
<protein>
    <recommendedName>
        <fullName evidence="4">Translation initiation factor IF-3</fullName>
    </recommendedName>
</protein>
<accession>A0A1G2BIT0</accession>
<feature type="domain" description="Translation initiation factor 3 C-terminal" evidence="5">
    <location>
        <begin position="97"/>
        <end position="184"/>
    </location>
</feature>
<dbReference type="STRING" id="1798550.A2927_02950"/>
<evidence type="ECO:0000256" key="4">
    <source>
        <dbReference type="NCBIfam" id="TIGR00168"/>
    </source>
</evidence>
<dbReference type="InterPro" id="IPR019814">
    <property type="entry name" value="Translation_initiation_fac_3_N"/>
</dbReference>
<dbReference type="SUPFAM" id="SSF54364">
    <property type="entry name" value="Translation initiation factor IF3, N-terminal domain"/>
    <property type="match status" value="1"/>
</dbReference>
<gene>
    <name evidence="7" type="ORF">A2927_02950</name>
</gene>
<evidence type="ECO:0000259" key="6">
    <source>
        <dbReference type="Pfam" id="PF05198"/>
    </source>
</evidence>
<dbReference type="InterPro" id="IPR001288">
    <property type="entry name" value="Translation_initiation_fac_3"/>
</dbReference>
<feature type="domain" description="Translation initiation factor 3 N-terminal" evidence="6">
    <location>
        <begin position="21"/>
        <end position="90"/>
    </location>
</feature>